<name>A0ABU4SFV3_9GAMM</name>
<feature type="non-terminal residue" evidence="8">
    <location>
        <position position="1"/>
    </location>
</feature>
<comment type="catalytic activity">
    <reaction evidence="6">
        <text>tRNA(Met) + L-methionine + ATP = L-methionyl-tRNA(Met) + AMP + diphosphate</text>
        <dbReference type="Rhea" id="RHEA:13481"/>
        <dbReference type="Rhea" id="RHEA-COMP:9667"/>
        <dbReference type="Rhea" id="RHEA-COMP:9698"/>
        <dbReference type="ChEBI" id="CHEBI:30616"/>
        <dbReference type="ChEBI" id="CHEBI:33019"/>
        <dbReference type="ChEBI" id="CHEBI:57844"/>
        <dbReference type="ChEBI" id="CHEBI:78442"/>
        <dbReference type="ChEBI" id="CHEBI:78530"/>
        <dbReference type="ChEBI" id="CHEBI:456215"/>
        <dbReference type="EC" id="6.1.1.10"/>
    </reaction>
</comment>
<dbReference type="EMBL" id="VCDN01000457">
    <property type="protein sequence ID" value="MDX7989692.1"/>
    <property type="molecule type" value="Genomic_DNA"/>
</dbReference>
<dbReference type="PANTHER" id="PTHR45765:SF1">
    <property type="entry name" value="METHIONINE--TRNA LIGASE, CYTOPLASMIC"/>
    <property type="match status" value="1"/>
</dbReference>
<sequence length="79" mass="8913">EGICPHCHEAARGDQCDACSAILDPLDLLEKKCKLCGSTPSVQETEHFYFALHKFQQQIKEVVEIAKQKGTWRDNAIQL</sequence>
<organism evidence="8 9">
    <name type="scientific">Xenorhabdus santafensis</name>
    <dbReference type="NCBI Taxonomy" id="2582833"/>
    <lineage>
        <taxon>Bacteria</taxon>
        <taxon>Pseudomonadati</taxon>
        <taxon>Pseudomonadota</taxon>
        <taxon>Gammaproteobacteria</taxon>
        <taxon>Enterobacterales</taxon>
        <taxon>Morganellaceae</taxon>
        <taxon>Xenorhabdus</taxon>
    </lineage>
</organism>
<evidence type="ECO:0000256" key="1">
    <source>
        <dbReference type="ARBA" id="ARBA00022598"/>
    </source>
</evidence>
<evidence type="ECO:0000313" key="9">
    <source>
        <dbReference type="Proteomes" id="UP001271890"/>
    </source>
</evidence>
<dbReference type="InterPro" id="IPR023458">
    <property type="entry name" value="Met-tRNA_ligase_1"/>
</dbReference>
<dbReference type="Proteomes" id="UP001271890">
    <property type="component" value="Unassembled WGS sequence"/>
</dbReference>
<evidence type="ECO:0000259" key="7">
    <source>
        <dbReference type="Pfam" id="PF09334"/>
    </source>
</evidence>
<keyword evidence="2" id="KW-0547">Nucleotide-binding</keyword>
<dbReference type="GO" id="GO:0016874">
    <property type="term" value="F:ligase activity"/>
    <property type="evidence" value="ECO:0007669"/>
    <property type="project" value="UniProtKB-KW"/>
</dbReference>
<dbReference type="InterPro" id="IPR029038">
    <property type="entry name" value="MetRS_Zn"/>
</dbReference>
<keyword evidence="4" id="KW-0648">Protein biosynthesis</keyword>
<keyword evidence="1 8" id="KW-0436">Ligase</keyword>
<keyword evidence="3" id="KW-0067">ATP-binding</keyword>
<dbReference type="SUPFAM" id="SSF57770">
    <property type="entry name" value="Methionyl-tRNA synthetase (MetRS), Zn-domain"/>
    <property type="match status" value="1"/>
</dbReference>
<evidence type="ECO:0000313" key="8">
    <source>
        <dbReference type="EMBL" id="MDX7989692.1"/>
    </source>
</evidence>
<dbReference type="PANTHER" id="PTHR45765">
    <property type="entry name" value="METHIONINE--TRNA LIGASE"/>
    <property type="match status" value="1"/>
</dbReference>
<proteinExistence type="predicted"/>
<evidence type="ECO:0000256" key="6">
    <source>
        <dbReference type="ARBA" id="ARBA00047364"/>
    </source>
</evidence>
<accession>A0ABU4SFV3</accession>
<feature type="domain" description="Methionyl/Leucyl tRNA synthetase" evidence="7">
    <location>
        <begin position="1"/>
        <end position="76"/>
    </location>
</feature>
<evidence type="ECO:0000256" key="4">
    <source>
        <dbReference type="ARBA" id="ARBA00022917"/>
    </source>
</evidence>
<comment type="caution">
    <text evidence="8">The sequence shown here is derived from an EMBL/GenBank/DDBJ whole genome shotgun (WGS) entry which is preliminary data.</text>
</comment>
<reference evidence="9" key="1">
    <citation type="journal article" date="2024" name="Toxins">
        <title>Genome Sequence Analysis of Native Xenorhabdus Strains Isolated from Entomopathogenic Nematodes in Argentina.</title>
        <authorList>
            <person name="Palma L."/>
            <person name="Frizzo L."/>
            <person name="Kaiser S."/>
            <person name="Berry C."/>
            <person name="Caballero P."/>
            <person name="Bode H.B."/>
            <person name="Del Valle E.E."/>
        </authorList>
    </citation>
    <scope>NUCLEOTIDE SEQUENCE [LARGE SCALE GENOMIC DNA]</scope>
    <source>
        <strain evidence="9">12</strain>
    </source>
</reference>
<keyword evidence="5" id="KW-0030">Aminoacyl-tRNA synthetase</keyword>
<keyword evidence="9" id="KW-1185">Reference proteome</keyword>
<evidence type="ECO:0000256" key="5">
    <source>
        <dbReference type="ARBA" id="ARBA00023146"/>
    </source>
</evidence>
<evidence type="ECO:0000256" key="3">
    <source>
        <dbReference type="ARBA" id="ARBA00022840"/>
    </source>
</evidence>
<dbReference type="InterPro" id="IPR015413">
    <property type="entry name" value="Methionyl/Leucyl_tRNA_Synth"/>
</dbReference>
<protein>
    <submittedName>
        <fullName evidence="8">Methionine--tRNA ligase</fullName>
    </submittedName>
</protein>
<evidence type="ECO:0000256" key="2">
    <source>
        <dbReference type="ARBA" id="ARBA00022741"/>
    </source>
</evidence>
<dbReference type="Gene3D" id="2.170.220.10">
    <property type="match status" value="1"/>
</dbReference>
<dbReference type="Pfam" id="PF09334">
    <property type="entry name" value="tRNA-synt_1g"/>
    <property type="match status" value="1"/>
</dbReference>
<feature type="non-terminal residue" evidence="8">
    <location>
        <position position="79"/>
    </location>
</feature>
<gene>
    <name evidence="8" type="ORF">FE392_20905</name>
</gene>